<feature type="transmembrane region" description="Helical" evidence="7">
    <location>
        <begin position="72"/>
        <end position="90"/>
    </location>
</feature>
<protein>
    <recommendedName>
        <fullName evidence="7">UPF0056 membrane protein</fullName>
    </recommendedName>
</protein>
<accession>A0A2P2E8H7</accession>
<evidence type="ECO:0000256" key="3">
    <source>
        <dbReference type="ARBA" id="ARBA00022475"/>
    </source>
</evidence>
<comment type="caution">
    <text evidence="8">The sequence shown here is derived from an EMBL/GenBank/DDBJ whole genome shotgun (WGS) entry which is preliminary data.</text>
</comment>
<evidence type="ECO:0000256" key="1">
    <source>
        <dbReference type="ARBA" id="ARBA00004651"/>
    </source>
</evidence>
<evidence type="ECO:0000256" key="7">
    <source>
        <dbReference type="RuleBase" id="RU362048"/>
    </source>
</evidence>
<keyword evidence="6 7" id="KW-0472">Membrane</keyword>
<evidence type="ECO:0000256" key="5">
    <source>
        <dbReference type="ARBA" id="ARBA00022989"/>
    </source>
</evidence>
<evidence type="ECO:0000313" key="8">
    <source>
        <dbReference type="EMBL" id="GBF57341.1"/>
    </source>
</evidence>
<dbReference type="RefSeq" id="WP_108984191.1">
    <property type="nucleotide sequence ID" value="NZ_BFBR01000002.1"/>
</dbReference>
<reference evidence="8 9" key="1">
    <citation type="journal article" date="2018" name="Genome Announc.">
        <title>Draft Genome Sequence of "Candidatus Phycosocius bacilliformis," an Alphaproteobacterial Ectosymbiont of the Hydrocarbon-Producing Green Alga Botryococcus braunii.</title>
        <authorList>
            <person name="Tanabe Y."/>
            <person name="Yamaguchi H."/>
            <person name="Watanabe M.M."/>
        </authorList>
    </citation>
    <scope>NUCLEOTIDE SEQUENCE [LARGE SCALE GENOMIC DNA]</scope>
    <source>
        <strain evidence="8 9">BOTRYCO-2</strain>
    </source>
</reference>
<evidence type="ECO:0000256" key="2">
    <source>
        <dbReference type="ARBA" id="ARBA00009784"/>
    </source>
</evidence>
<organism evidence="8 9">
    <name type="scientific">Candidatus Phycosocius bacilliformis</name>
    <dbReference type="NCBI Taxonomy" id="1445552"/>
    <lineage>
        <taxon>Bacteria</taxon>
        <taxon>Pseudomonadati</taxon>
        <taxon>Pseudomonadota</taxon>
        <taxon>Alphaproteobacteria</taxon>
        <taxon>Caulobacterales</taxon>
        <taxon>Caulobacterales incertae sedis</taxon>
        <taxon>Candidatus Phycosocius</taxon>
    </lineage>
</organism>
<evidence type="ECO:0000313" key="9">
    <source>
        <dbReference type="Proteomes" id="UP000245086"/>
    </source>
</evidence>
<feature type="transmembrane region" description="Helical" evidence="7">
    <location>
        <begin position="147"/>
        <end position="170"/>
    </location>
</feature>
<dbReference type="NCBIfam" id="TIGR00427">
    <property type="entry name" value="NAAT family transporter"/>
    <property type="match status" value="1"/>
</dbReference>
<evidence type="ECO:0000256" key="6">
    <source>
        <dbReference type="ARBA" id="ARBA00023136"/>
    </source>
</evidence>
<evidence type="ECO:0000256" key="4">
    <source>
        <dbReference type="ARBA" id="ARBA00022692"/>
    </source>
</evidence>
<name>A0A2P2E8H7_9PROT</name>
<dbReference type="Proteomes" id="UP000245086">
    <property type="component" value="Unassembled WGS sequence"/>
</dbReference>
<gene>
    <name evidence="8" type="ORF">PbB2_01006</name>
</gene>
<sequence>MLELFLAAFVTFFVVIDPPGVAPMFATLTQNTPRSWQNKMAFKSVGVATIVLIGFAFGGQWLLGKLHVSLDAFRLAGGVLLFLIAVDMLFEKRTERREERNEKVLAEAQKHPERFEDVSVFPLAIPLISGPGAIASIMLLFAQSKSVAEQAMVLAGAGANLALCLIGFLLAGPLTRVMGATLAAMITRIFGIILAALAAQFIVDGVKGAFGIG</sequence>
<feature type="transmembrane region" description="Helical" evidence="7">
    <location>
        <begin position="182"/>
        <end position="203"/>
    </location>
</feature>
<keyword evidence="4 7" id="KW-0812">Transmembrane</keyword>
<dbReference type="PANTHER" id="PTHR33508">
    <property type="entry name" value="UPF0056 MEMBRANE PROTEIN YHCE"/>
    <property type="match status" value="1"/>
</dbReference>
<dbReference type="EMBL" id="BFBR01000002">
    <property type="protein sequence ID" value="GBF57341.1"/>
    <property type="molecule type" value="Genomic_DNA"/>
</dbReference>
<keyword evidence="3" id="KW-1003">Cell membrane</keyword>
<feature type="transmembrane region" description="Helical" evidence="7">
    <location>
        <begin position="6"/>
        <end position="28"/>
    </location>
</feature>
<dbReference type="PANTHER" id="PTHR33508:SF1">
    <property type="entry name" value="UPF0056 MEMBRANE PROTEIN YHCE"/>
    <property type="match status" value="1"/>
</dbReference>
<comment type="similarity">
    <text evidence="2 7">Belongs to the UPF0056 (MarC) family.</text>
</comment>
<keyword evidence="5 7" id="KW-1133">Transmembrane helix</keyword>
<feature type="transmembrane region" description="Helical" evidence="7">
    <location>
        <begin position="120"/>
        <end position="141"/>
    </location>
</feature>
<dbReference type="GO" id="GO:0005886">
    <property type="term" value="C:plasma membrane"/>
    <property type="evidence" value="ECO:0007669"/>
    <property type="project" value="UniProtKB-SubCell"/>
</dbReference>
<dbReference type="OrthoDB" id="21094at2"/>
<comment type="subcellular location">
    <subcellularLocation>
        <location evidence="1 7">Cell membrane</location>
        <topology evidence="1 7">Multi-pass membrane protein</topology>
    </subcellularLocation>
</comment>
<keyword evidence="9" id="KW-1185">Reference proteome</keyword>
<dbReference type="Pfam" id="PF01914">
    <property type="entry name" value="MarC"/>
    <property type="match status" value="1"/>
</dbReference>
<dbReference type="AlphaFoldDB" id="A0A2P2E8H7"/>
<proteinExistence type="inferred from homology"/>
<dbReference type="InterPro" id="IPR002771">
    <property type="entry name" value="Multi_antbiot-R_MarC"/>
</dbReference>
<feature type="transmembrane region" description="Helical" evidence="7">
    <location>
        <begin position="40"/>
        <end position="60"/>
    </location>
</feature>